<reference evidence="5 6" key="1">
    <citation type="submission" date="2021-09" db="EMBL/GenBank/DDBJ databases">
        <title>Genomic insights and catalytic innovation underlie evolution of tropane alkaloids biosynthesis.</title>
        <authorList>
            <person name="Wang Y.-J."/>
            <person name="Tian T."/>
            <person name="Huang J.-P."/>
            <person name="Huang S.-X."/>
        </authorList>
    </citation>
    <scope>NUCLEOTIDE SEQUENCE [LARGE SCALE GENOMIC DNA]</scope>
    <source>
        <strain evidence="5">KIB-2018</strain>
        <tissue evidence="5">Leaf</tissue>
    </source>
</reference>
<evidence type="ECO:0000256" key="1">
    <source>
        <dbReference type="ARBA" id="ARBA00022448"/>
    </source>
</evidence>
<dbReference type="Proteomes" id="UP001159364">
    <property type="component" value="Linkage Group LG02"/>
</dbReference>
<feature type="signal peptide" evidence="3">
    <location>
        <begin position="1"/>
        <end position="24"/>
    </location>
</feature>
<dbReference type="SUPFAM" id="SSF47699">
    <property type="entry name" value="Bifunctional inhibitor/lipid-transfer protein/seed storage 2S albumin"/>
    <property type="match status" value="1"/>
</dbReference>
<protein>
    <recommendedName>
        <fullName evidence="4">Bifunctional inhibitor/plant lipid transfer protein/seed storage helical domain-containing protein</fullName>
    </recommendedName>
</protein>
<dbReference type="PANTHER" id="PTHR33214:SF69">
    <property type="entry name" value="BIFUNCTIONAL INHIBITOR_LIPID-TRANSFER PROTEIN_SEED STORAGE 2S ALBUMIN SUPERFAMILY PROTEIN"/>
    <property type="match status" value="1"/>
</dbReference>
<keyword evidence="6" id="KW-1185">Reference proteome</keyword>
<dbReference type="PANTHER" id="PTHR33214">
    <property type="entry name" value="BIFUNCTIONAL INHIBITOR/LIPID-TRANSFER PROTEIN/SEED STORAGE 2S ALBUMIN SUPERFAMILY PROTEIN"/>
    <property type="match status" value="1"/>
</dbReference>
<evidence type="ECO:0000259" key="4">
    <source>
        <dbReference type="SMART" id="SM00499"/>
    </source>
</evidence>
<feature type="domain" description="Bifunctional inhibitor/plant lipid transfer protein/seed storage helical" evidence="4">
    <location>
        <begin position="27"/>
        <end position="92"/>
    </location>
</feature>
<sequence>MKASYAAIGTLLVLLMAEAELTMAVTCNPFQLSPCAAAITSGAPPSPLCCTRLKEQKPCLCQYLKDPRFGSYVNSPNAKKVASTCRASNPKC</sequence>
<dbReference type="GO" id="GO:0008289">
    <property type="term" value="F:lipid binding"/>
    <property type="evidence" value="ECO:0007669"/>
    <property type="project" value="UniProtKB-KW"/>
</dbReference>
<dbReference type="InterPro" id="IPR033872">
    <property type="entry name" value="nsLTP2"/>
</dbReference>
<gene>
    <name evidence="5" type="ORF">K2173_028257</name>
</gene>
<keyword evidence="3" id="KW-0732">Signal</keyword>
<evidence type="ECO:0000256" key="2">
    <source>
        <dbReference type="ARBA" id="ARBA00023121"/>
    </source>
</evidence>
<proteinExistence type="predicted"/>
<dbReference type="AlphaFoldDB" id="A0AAV8U1H5"/>
<organism evidence="5 6">
    <name type="scientific">Erythroxylum novogranatense</name>
    <dbReference type="NCBI Taxonomy" id="1862640"/>
    <lineage>
        <taxon>Eukaryota</taxon>
        <taxon>Viridiplantae</taxon>
        <taxon>Streptophyta</taxon>
        <taxon>Embryophyta</taxon>
        <taxon>Tracheophyta</taxon>
        <taxon>Spermatophyta</taxon>
        <taxon>Magnoliopsida</taxon>
        <taxon>eudicotyledons</taxon>
        <taxon>Gunneridae</taxon>
        <taxon>Pentapetalae</taxon>
        <taxon>rosids</taxon>
        <taxon>fabids</taxon>
        <taxon>Malpighiales</taxon>
        <taxon>Erythroxylaceae</taxon>
        <taxon>Erythroxylum</taxon>
    </lineage>
</organism>
<name>A0AAV8U1H5_9ROSI</name>
<evidence type="ECO:0000313" key="5">
    <source>
        <dbReference type="EMBL" id="KAJ8773080.1"/>
    </source>
</evidence>
<keyword evidence="1" id="KW-0813">Transport</keyword>
<accession>A0AAV8U1H5</accession>
<dbReference type="InterPro" id="IPR036312">
    <property type="entry name" value="Bifun_inhib/LTP/seed_sf"/>
</dbReference>
<evidence type="ECO:0000256" key="3">
    <source>
        <dbReference type="SAM" id="SignalP"/>
    </source>
</evidence>
<dbReference type="EMBL" id="JAIWQS010000002">
    <property type="protein sequence ID" value="KAJ8773080.1"/>
    <property type="molecule type" value="Genomic_DNA"/>
</dbReference>
<dbReference type="InterPro" id="IPR016140">
    <property type="entry name" value="Bifunc_inhib/LTP/seed_store"/>
</dbReference>
<dbReference type="GO" id="GO:0006869">
    <property type="term" value="P:lipid transport"/>
    <property type="evidence" value="ECO:0007669"/>
    <property type="project" value="InterPro"/>
</dbReference>
<comment type="caution">
    <text evidence="5">The sequence shown here is derived from an EMBL/GenBank/DDBJ whole genome shotgun (WGS) entry which is preliminary data.</text>
</comment>
<dbReference type="Gene3D" id="1.10.110.10">
    <property type="entry name" value="Plant lipid-transfer and hydrophobic proteins"/>
    <property type="match status" value="1"/>
</dbReference>
<dbReference type="SMART" id="SM00499">
    <property type="entry name" value="AAI"/>
    <property type="match status" value="1"/>
</dbReference>
<dbReference type="CDD" id="cd01959">
    <property type="entry name" value="nsLTP2"/>
    <property type="match status" value="1"/>
</dbReference>
<feature type="chain" id="PRO_5044023888" description="Bifunctional inhibitor/plant lipid transfer protein/seed storage helical domain-containing protein" evidence="3">
    <location>
        <begin position="25"/>
        <end position="92"/>
    </location>
</feature>
<evidence type="ECO:0000313" key="6">
    <source>
        <dbReference type="Proteomes" id="UP001159364"/>
    </source>
</evidence>
<keyword evidence="2" id="KW-0446">Lipid-binding</keyword>